<dbReference type="InterPro" id="IPR029062">
    <property type="entry name" value="Class_I_gatase-like"/>
</dbReference>
<dbReference type="PROSITE" id="PS51273">
    <property type="entry name" value="GATASE_TYPE_1"/>
    <property type="match status" value="1"/>
</dbReference>
<protein>
    <recommendedName>
        <fullName evidence="1">Glutamine amidotransferase domain-containing protein</fullName>
    </recommendedName>
</protein>
<reference evidence="2" key="1">
    <citation type="submission" date="2021-02" db="EMBL/GenBank/DDBJ databases">
        <authorList>
            <person name="Nowell W R."/>
        </authorList>
    </citation>
    <scope>NUCLEOTIDE SEQUENCE</scope>
</reference>
<dbReference type="PANTHER" id="PTHR42695">
    <property type="entry name" value="GLUTAMINE AMIDOTRANSFERASE YLR126C-RELATED"/>
    <property type="match status" value="1"/>
</dbReference>
<gene>
    <name evidence="2" type="ORF">SEV965_LOCUS29205</name>
</gene>
<sequence>MSKKVLIIQHAVGAHLAYITTFFSENNISFEILPIFDPDFQLEFPDNNTNNYSAIVSLGGPQSTYQDDIYPYLKWEKSYLAAQLALNIPILGLCLGAQLLADAIGGHGHLGKYGYEVGYVQYELTSEGKHDPVISKLFEEQQNKPLWIMHHRDSFDLPSNASILAYTSKNYIAAYRIGSAFGVQFHPDISFTEFNELVQRTSKNRPEAYRNLDIDEILRQAEACEVQADKSRRLFFETWWNSIQKQ</sequence>
<dbReference type="EMBL" id="CAJNOU010002903">
    <property type="protein sequence ID" value="CAF1357623.1"/>
    <property type="molecule type" value="Genomic_DNA"/>
</dbReference>
<dbReference type="AlphaFoldDB" id="A0A815HVN1"/>
<accession>A0A815HVN1</accession>
<dbReference type="PANTHER" id="PTHR42695:SF5">
    <property type="entry name" value="GLUTAMINE AMIDOTRANSFERASE YLR126C-RELATED"/>
    <property type="match status" value="1"/>
</dbReference>
<comment type="caution">
    <text evidence="2">The sequence shown here is derived from an EMBL/GenBank/DDBJ whole genome shotgun (WGS) entry which is preliminary data.</text>
</comment>
<feature type="domain" description="Glutamine amidotransferase" evidence="1">
    <location>
        <begin position="24"/>
        <end position="195"/>
    </location>
</feature>
<dbReference type="InterPro" id="IPR017926">
    <property type="entry name" value="GATASE"/>
</dbReference>
<dbReference type="Gene3D" id="3.40.50.880">
    <property type="match status" value="1"/>
</dbReference>
<dbReference type="Proteomes" id="UP000663889">
    <property type="component" value="Unassembled WGS sequence"/>
</dbReference>
<evidence type="ECO:0000259" key="1">
    <source>
        <dbReference type="Pfam" id="PF00117"/>
    </source>
</evidence>
<evidence type="ECO:0000313" key="2">
    <source>
        <dbReference type="EMBL" id="CAF1357623.1"/>
    </source>
</evidence>
<dbReference type="SUPFAM" id="SSF52317">
    <property type="entry name" value="Class I glutamine amidotransferase-like"/>
    <property type="match status" value="1"/>
</dbReference>
<dbReference type="CDD" id="cd01741">
    <property type="entry name" value="GATase1_1"/>
    <property type="match status" value="1"/>
</dbReference>
<proteinExistence type="predicted"/>
<dbReference type="Pfam" id="PF00117">
    <property type="entry name" value="GATase"/>
    <property type="match status" value="1"/>
</dbReference>
<name>A0A815HVN1_9BILA</name>
<dbReference type="GO" id="GO:0005829">
    <property type="term" value="C:cytosol"/>
    <property type="evidence" value="ECO:0007669"/>
    <property type="project" value="TreeGrafter"/>
</dbReference>
<evidence type="ECO:0000313" key="3">
    <source>
        <dbReference type="Proteomes" id="UP000663889"/>
    </source>
</evidence>
<dbReference type="InterPro" id="IPR044992">
    <property type="entry name" value="ChyE-like"/>
</dbReference>
<organism evidence="2 3">
    <name type="scientific">Rotaria sordida</name>
    <dbReference type="NCBI Taxonomy" id="392033"/>
    <lineage>
        <taxon>Eukaryota</taxon>
        <taxon>Metazoa</taxon>
        <taxon>Spiralia</taxon>
        <taxon>Gnathifera</taxon>
        <taxon>Rotifera</taxon>
        <taxon>Eurotatoria</taxon>
        <taxon>Bdelloidea</taxon>
        <taxon>Philodinida</taxon>
        <taxon>Philodinidae</taxon>
        <taxon>Rotaria</taxon>
    </lineage>
</organism>